<evidence type="ECO:0000313" key="3">
    <source>
        <dbReference type="EMBL" id="TGY63067.1"/>
    </source>
</evidence>
<dbReference type="Proteomes" id="UP000310263">
    <property type="component" value="Unassembled WGS sequence"/>
</dbReference>
<dbReference type="AlphaFoldDB" id="A0A4S2F3S3"/>
<comment type="caution">
    <text evidence="3">The sequence shown here is derived from an EMBL/GenBank/DDBJ whole genome shotgun (WGS) entry which is preliminary data.</text>
</comment>
<sequence length="247" mass="26036">MAQLIDIQQVVIGPRDLIATVRIADGAPLMTSEDVEATAHVYWLMPEIANHACLGDAGTTFQDAMGDTELAHLLEHVTLELLAQTNMAGDMSHGRTAPTDVDRTYTVTLACPDDVLVAGALSSAAWILQWAYSGANPGTEPNVPAIVQGLVDLTQAAFASPEDDAETSEDAAIEPVDEAEIDTVAELDEAAQDQEAPQMPEAPQAPEVPQPAEVVEAQAEAVPSATETAEMVIDRAPAATQDPQDMD</sequence>
<dbReference type="EMBL" id="SRYE01000001">
    <property type="protein sequence ID" value="TGY63067.1"/>
    <property type="molecule type" value="Genomic_DNA"/>
</dbReference>
<gene>
    <name evidence="3" type="ORF">E5334_00660</name>
</gene>
<reference evidence="3 4" key="1">
    <citation type="submission" date="2019-04" db="EMBL/GenBank/DDBJ databases">
        <title>Microbes associate with the intestines of laboratory mice.</title>
        <authorList>
            <person name="Navarre W."/>
            <person name="Wong E."/>
            <person name="Huang K."/>
            <person name="Tropini C."/>
            <person name="Ng K."/>
            <person name="Yu B."/>
        </authorList>
    </citation>
    <scope>NUCLEOTIDE SEQUENCE [LARGE SCALE GENOMIC DNA]</scope>
    <source>
        <strain evidence="3 4">NM07_P-09</strain>
    </source>
</reference>
<feature type="domain" description="Cyanophycin synthase-like N-terminal" evidence="2">
    <location>
        <begin position="40"/>
        <end position="116"/>
    </location>
</feature>
<dbReference type="OrthoDB" id="3186385at2"/>
<evidence type="ECO:0000256" key="1">
    <source>
        <dbReference type="SAM" id="MobiDB-lite"/>
    </source>
</evidence>
<proteinExistence type="predicted"/>
<feature type="region of interest" description="Disordered" evidence="1">
    <location>
        <begin position="189"/>
        <end position="247"/>
    </location>
</feature>
<dbReference type="InterPro" id="IPR044019">
    <property type="entry name" value="Cyanophycin_syn_N"/>
</dbReference>
<evidence type="ECO:0000259" key="2">
    <source>
        <dbReference type="Pfam" id="PF18921"/>
    </source>
</evidence>
<feature type="compositionally biased region" description="Low complexity" evidence="1">
    <location>
        <begin position="193"/>
        <end position="223"/>
    </location>
</feature>
<name>A0A4S2F3S3_9ACTN</name>
<organism evidence="3 4">
    <name type="scientific">Muricaecibacterium torontonense</name>
    <dbReference type="NCBI Taxonomy" id="3032871"/>
    <lineage>
        <taxon>Bacteria</taxon>
        <taxon>Bacillati</taxon>
        <taxon>Actinomycetota</taxon>
        <taxon>Coriobacteriia</taxon>
        <taxon>Coriobacteriales</taxon>
        <taxon>Atopobiaceae</taxon>
        <taxon>Muricaecibacterium</taxon>
    </lineage>
</organism>
<evidence type="ECO:0000313" key="4">
    <source>
        <dbReference type="Proteomes" id="UP000310263"/>
    </source>
</evidence>
<dbReference type="RefSeq" id="WP_136011693.1">
    <property type="nucleotide sequence ID" value="NZ_SRYE01000001.1"/>
</dbReference>
<protein>
    <recommendedName>
        <fullName evidence="2">Cyanophycin synthase-like N-terminal domain-containing protein</fullName>
    </recommendedName>
</protein>
<accession>A0A4S2F3S3</accession>
<keyword evidence="4" id="KW-1185">Reference proteome</keyword>
<dbReference type="Pfam" id="PF18921">
    <property type="entry name" value="Cyanophycin_syn"/>
    <property type="match status" value="1"/>
</dbReference>